<dbReference type="AlphaFoldDB" id="A0A7W7PXJ6"/>
<evidence type="ECO:0000313" key="2">
    <source>
        <dbReference type="EMBL" id="MBB4903155.1"/>
    </source>
</evidence>
<dbReference type="SUPFAM" id="SSF53098">
    <property type="entry name" value="Ribonuclease H-like"/>
    <property type="match status" value="1"/>
</dbReference>
<dbReference type="NCBIfam" id="NF033540">
    <property type="entry name" value="transpos_IS701"/>
    <property type="match status" value="1"/>
</dbReference>
<dbReference type="PANTHER" id="PTHR33627">
    <property type="entry name" value="TRANSPOSASE"/>
    <property type="match status" value="1"/>
</dbReference>
<feature type="domain" description="Transposase IS701-like DDE" evidence="1">
    <location>
        <begin position="22"/>
        <end position="229"/>
    </location>
</feature>
<sequence length="249" mass="28041">MGGDLLDARVWAGELDALHERFVHRFSREEPRQSALAYMRGLIAPLERKNGWTLAEQAGHAGPDRIHRLLNRIEWDAEEVLGDVRDYVVEHLGDPEAVLVVDDTGFLKKGTRSAGVQWQYSGTAGRTENSQIGVFLAYATDRGRTLIDRRLYLPTSWTDDRDRCRRAGIDDGIVFETKVAMAKAMIRRAIADRVPFRWVTADAGYGCSKGWCFGLEQADVFHVMATTRHDTIVTRWALDCRTGRSMCGA</sequence>
<evidence type="ECO:0000313" key="3">
    <source>
        <dbReference type="Proteomes" id="UP000579523"/>
    </source>
</evidence>
<dbReference type="Proteomes" id="UP000579523">
    <property type="component" value="Unassembled WGS sequence"/>
</dbReference>
<dbReference type="InterPro" id="IPR038721">
    <property type="entry name" value="IS701-like_DDE_dom"/>
</dbReference>
<protein>
    <submittedName>
        <fullName evidence="2">SRSO17 transposase</fullName>
    </submittedName>
</protein>
<evidence type="ECO:0000259" key="1">
    <source>
        <dbReference type="Pfam" id="PF13546"/>
    </source>
</evidence>
<dbReference type="Pfam" id="PF13546">
    <property type="entry name" value="DDE_5"/>
    <property type="match status" value="1"/>
</dbReference>
<dbReference type="InterPro" id="IPR012337">
    <property type="entry name" value="RNaseH-like_sf"/>
</dbReference>
<gene>
    <name evidence="2" type="ORF">FHS37_007252</name>
</gene>
<reference evidence="2 3" key="1">
    <citation type="submission" date="2020-08" db="EMBL/GenBank/DDBJ databases">
        <title>Genomic Encyclopedia of Type Strains, Phase III (KMG-III): the genomes of soil and plant-associated and newly described type strains.</title>
        <authorList>
            <person name="Whitman W."/>
        </authorList>
    </citation>
    <scope>NUCLEOTIDE SEQUENCE [LARGE SCALE GENOMIC DNA]</scope>
    <source>
        <strain evidence="2 3">CECT 3273</strain>
    </source>
</reference>
<dbReference type="InterPro" id="IPR039365">
    <property type="entry name" value="IS701-like"/>
</dbReference>
<comment type="caution">
    <text evidence="2">The sequence shown here is derived from an EMBL/GenBank/DDBJ whole genome shotgun (WGS) entry which is preliminary data.</text>
</comment>
<keyword evidence="3" id="KW-1185">Reference proteome</keyword>
<dbReference type="PANTHER" id="PTHR33627:SF1">
    <property type="entry name" value="TRANSPOSASE"/>
    <property type="match status" value="1"/>
</dbReference>
<proteinExistence type="predicted"/>
<dbReference type="EMBL" id="JACHJI010000024">
    <property type="protein sequence ID" value="MBB4903155.1"/>
    <property type="molecule type" value="Genomic_DNA"/>
</dbReference>
<name>A0A7W7PXJ6_9ACTN</name>
<organism evidence="2 3">
    <name type="scientific">Streptomyces griseomycini</name>
    <dbReference type="NCBI Taxonomy" id="66895"/>
    <lineage>
        <taxon>Bacteria</taxon>
        <taxon>Bacillati</taxon>
        <taxon>Actinomycetota</taxon>
        <taxon>Actinomycetes</taxon>
        <taxon>Kitasatosporales</taxon>
        <taxon>Streptomycetaceae</taxon>
        <taxon>Streptomyces</taxon>
    </lineage>
</organism>
<accession>A0A7W7PXJ6</accession>